<keyword evidence="1" id="KW-0732">Signal</keyword>
<dbReference type="EMBL" id="HE575317">
    <property type="protein sequence ID" value="CCC90003.1"/>
    <property type="molecule type" value="Genomic_DNA"/>
</dbReference>
<dbReference type="VEuPathDB" id="TriTrypDB:TcIL3000_4_870"/>
<gene>
    <name evidence="2" type="ORF">TCIL3000_4_870</name>
</gene>
<feature type="signal peptide" evidence="1">
    <location>
        <begin position="1"/>
        <end position="22"/>
    </location>
</feature>
<dbReference type="AlphaFoldDB" id="G0UKU8"/>
<sequence>MCTCTHSLFLLCIGSGMSLSVAEVCQAAASRGAGCWSPQQHCYRQLMKSLRAAYFHDRAKLFWARHRVLLEFYKYSGETSEQVVQQLVSIGLEIAAFIDHHMRTDVERIVKHNEMMLALPVVQAKKFRSDYLLAERQHDSWCKQKIKNIMKRRPPPPYPFF</sequence>
<protein>
    <submittedName>
        <fullName evidence="2">Uncharacterized protein</fullName>
    </submittedName>
</protein>
<accession>G0UKU8</accession>
<evidence type="ECO:0000256" key="1">
    <source>
        <dbReference type="SAM" id="SignalP"/>
    </source>
</evidence>
<proteinExistence type="predicted"/>
<evidence type="ECO:0000313" key="2">
    <source>
        <dbReference type="EMBL" id="CCC90003.1"/>
    </source>
</evidence>
<reference evidence="2" key="1">
    <citation type="journal article" date="2012" name="Proc. Natl. Acad. Sci. U.S.A.">
        <title>Antigenic diversity is generated by distinct evolutionary mechanisms in African trypanosome species.</title>
        <authorList>
            <person name="Jackson A.P."/>
            <person name="Berry A."/>
            <person name="Aslett M."/>
            <person name="Allison H.C."/>
            <person name="Burton P."/>
            <person name="Vavrova-Anderson J."/>
            <person name="Brown R."/>
            <person name="Browne H."/>
            <person name="Corton N."/>
            <person name="Hauser H."/>
            <person name="Gamble J."/>
            <person name="Gilderthorp R."/>
            <person name="Marcello L."/>
            <person name="McQuillan J."/>
            <person name="Otto T.D."/>
            <person name="Quail M.A."/>
            <person name="Sanders M.J."/>
            <person name="van Tonder A."/>
            <person name="Ginger M.L."/>
            <person name="Field M.C."/>
            <person name="Barry J.D."/>
            <person name="Hertz-Fowler C."/>
            <person name="Berriman M."/>
        </authorList>
    </citation>
    <scope>NUCLEOTIDE SEQUENCE</scope>
    <source>
        <strain evidence="2">IL3000</strain>
    </source>
</reference>
<feature type="chain" id="PRO_5003410609" evidence="1">
    <location>
        <begin position="23"/>
        <end position="161"/>
    </location>
</feature>
<name>G0UKU8_TRYCI</name>
<organism evidence="2">
    <name type="scientific">Trypanosoma congolense (strain IL3000)</name>
    <dbReference type="NCBI Taxonomy" id="1068625"/>
    <lineage>
        <taxon>Eukaryota</taxon>
        <taxon>Discoba</taxon>
        <taxon>Euglenozoa</taxon>
        <taxon>Kinetoplastea</taxon>
        <taxon>Metakinetoplastina</taxon>
        <taxon>Trypanosomatida</taxon>
        <taxon>Trypanosomatidae</taxon>
        <taxon>Trypanosoma</taxon>
        <taxon>Nannomonas</taxon>
    </lineage>
</organism>